<dbReference type="InterPro" id="IPR018247">
    <property type="entry name" value="EF_Hand_1_Ca_BS"/>
</dbReference>
<dbReference type="EMBL" id="QEQK01000004">
    <property type="protein sequence ID" value="PWN56839.1"/>
    <property type="molecule type" value="Genomic_DNA"/>
</dbReference>
<gene>
    <name evidence="1" type="ORF">DEH80_05315</name>
</gene>
<sequence length="94" mass="10435">MLAFAGALSTSLLANNSAGDRMQSPLHIANLQHNPRRAFETLDANRDGYLTGDETAASRTVHLHFGVLDQDRDQRVSIVEFHRLPGMLEDVYAE</sequence>
<comment type="caution">
    <text evidence="1">The sequence shown here is derived from an EMBL/GenBank/DDBJ whole genome shotgun (WGS) entry which is preliminary data.</text>
</comment>
<evidence type="ECO:0000313" key="2">
    <source>
        <dbReference type="Proteomes" id="UP000251800"/>
    </source>
</evidence>
<reference evidence="1 2" key="1">
    <citation type="submission" date="2018-05" db="EMBL/GenBank/DDBJ databases">
        <title>Abyssibacter profundi OUC007T gen. nov., sp. nov, a marine bacterium isolated from seawater of the Mariana Trench.</title>
        <authorList>
            <person name="Zhou S."/>
        </authorList>
    </citation>
    <scope>NUCLEOTIDE SEQUENCE [LARGE SCALE GENOMIC DNA]</scope>
    <source>
        <strain evidence="1 2">OUC007</strain>
    </source>
</reference>
<keyword evidence="2" id="KW-1185">Reference proteome</keyword>
<proteinExistence type="predicted"/>
<dbReference type="Gene3D" id="1.10.238.10">
    <property type="entry name" value="EF-hand"/>
    <property type="match status" value="1"/>
</dbReference>
<dbReference type="InterPro" id="IPR011992">
    <property type="entry name" value="EF-hand-dom_pair"/>
</dbReference>
<dbReference type="AlphaFoldDB" id="A0A363UN33"/>
<protein>
    <recommendedName>
        <fullName evidence="3">EF-hand domain-containing protein</fullName>
    </recommendedName>
</protein>
<organism evidence="1 2">
    <name type="scientific">Abyssibacter profundi</name>
    <dbReference type="NCBI Taxonomy" id="2182787"/>
    <lineage>
        <taxon>Bacteria</taxon>
        <taxon>Pseudomonadati</taxon>
        <taxon>Pseudomonadota</taxon>
        <taxon>Gammaproteobacteria</taxon>
        <taxon>Chromatiales</taxon>
        <taxon>Oceanococcaceae</taxon>
        <taxon>Abyssibacter</taxon>
    </lineage>
</organism>
<accession>A0A363UN33</accession>
<dbReference type="Proteomes" id="UP000251800">
    <property type="component" value="Unassembled WGS sequence"/>
</dbReference>
<evidence type="ECO:0000313" key="1">
    <source>
        <dbReference type="EMBL" id="PWN56839.1"/>
    </source>
</evidence>
<dbReference type="SUPFAM" id="SSF47473">
    <property type="entry name" value="EF-hand"/>
    <property type="match status" value="1"/>
</dbReference>
<evidence type="ECO:0008006" key="3">
    <source>
        <dbReference type="Google" id="ProtNLM"/>
    </source>
</evidence>
<dbReference type="PROSITE" id="PS00018">
    <property type="entry name" value="EF_HAND_1"/>
    <property type="match status" value="1"/>
</dbReference>
<name>A0A363UN33_9GAMM</name>